<keyword evidence="3" id="KW-1185">Reference proteome</keyword>
<name>A0A0L0UJ20_9BASI</name>
<evidence type="ECO:0000313" key="2">
    <source>
        <dbReference type="EMBL" id="KNE86991.1"/>
    </source>
</evidence>
<evidence type="ECO:0000256" key="1">
    <source>
        <dbReference type="SAM" id="MobiDB-lite"/>
    </source>
</evidence>
<dbReference type="AlphaFoldDB" id="A0A0L0UJ20"/>
<dbReference type="EMBL" id="AJIL01007234">
    <property type="protein sequence ID" value="KNE86991.1"/>
    <property type="molecule type" value="Genomic_DNA"/>
</dbReference>
<sequence>QPLKYALLVGQNWRYVQLSLVLAATCGFGTEWRCVERSRTAETPSTQHTTIPNLINTKRDRGKSI</sequence>
<proteinExistence type="predicted"/>
<feature type="non-terminal residue" evidence="2">
    <location>
        <position position="1"/>
    </location>
</feature>
<organism evidence="2 3">
    <name type="scientific">Puccinia striiformis f. sp. tritici PST-78</name>
    <dbReference type="NCBI Taxonomy" id="1165861"/>
    <lineage>
        <taxon>Eukaryota</taxon>
        <taxon>Fungi</taxon>
        <taxon>Dikarya</taxon>
        <taxon>Basidiomycota</taxon>
        <taxon>Pucciniomycotina</taxon>
        <taxon>Pucciniomycetes</taxon>
        <taxon>Pucciniales</taxon>
        <taxon>Pucciniaceae</taxon>
        <taxon>Puccinia</taxon>
    </lineage>
</organism>
<comment type="caution">
    <text evidence="2">The sequence shown here is derived from an EMBL/GenBank/DDBJ whole genome shotgun (WGS) entry which is preliminary data.</text>
</comment>
<dbReference type="Proteomes" id="UP000054564">
    <property type="component" value="Unassembled WGS sequence"/>
</dbReference>
<evidence type="ECO:0000313" key="3">
    <source>
        <dbReference type="Proteomes" id="UP000054564"/>
    </source>
</evidence>
<accession>A0A0L0UJ20</accession>
<protein>
    <submittedName>
        <fullName evidence="2">Uncharacterized protein</fullName>
    </submittedName>
</protein>
<feature type="region of interest" description="Disordered" evidence="1">
    <location>
        <begin position="39"/>
        <end position="65"/>
    </location>
</feature>
<reference evidence="3" key="1">
    <citation type="submission" date="2014-03" db="EMBL/GenBank/DDBJ databases">
        <title>The Genome Sequence of Puccinia striiformis f. sp. tritici PST-78.</title>
        <authorList>
            <consortium name="The Broad Institute Genome Sequencing Platform"/>
            <person name="Cuomo C."/>
            <person name="Hulbert S."/>
            <person name="Chen X."/>
            <person name="Walker B."/>
            <person name="Young S.K."/>
            <person name="Zeng Q."/>
            <person name="Gargeya S."/>
            <person name="Fitzgerald M."/>
            <person name="Haas B."/>
            <person name="Abouelleil A."/>
            <person name="Alvarado L."/>
            <person name="Arachchi H.M."/>
            <person name="Berlin A.M."/>
            <person name="Chapman S.B."/>
            <person name="Goldberg J."/>
            <person name="Griggs A."/>
            <person name="Gujja S."/>
            <person name="Hansen M."/>
            <person name="Howarth C."/>
            <person name="Imamovic A."/>
            <person name="Larimer J."/>
            <person name="McCowan C."/>
            <person name="Montmayeur A."/>
            <person name="Murphy C."/>
            <person name="Neiman D."/>
            <person name="Pearson M."/>
            <person name="Priest M."/>
            <person name="Roberts A."/>
            <person name="Saif S."/>
            <person name="Shea T."/>
            <person name="Sisk P."/>
            <person name="Sykes S."/>
            <person name="Wortman J."/>
            <person name="Nusbaum C."/>
            <person name="Birren B."/>
        </authorList>
    </citation>
    <scope>NUCLEOTIDE SEQUENCE [LARGE SCALE GENOMIC DNA]</scope>
    <source>
        <strain evidence="3">race PST-78</strain>
    </source>
</reference>
<gene>
    <name evidence="2" type="ORF">PSTG_19640</name>
</gene>
<feature type="compositionally biased region" description="Polar residues" evidence="1">
    <location>
        <begin position="41"/>
        <end position="56"/>
    </location>
</feature>
<feature type="non-terminal residue" evidence="2">
    <location>
        <position position="65"/>
    </location>
</feature>